<dbReference type="VEuPathDB" id="FungiDB:VP01_4282g2"/>
<evidence type="ECO:0000256" key="1">
    <source>
        <dbReference type="SAM" id="MobiDB-lite"/>
    </source>
</evidence>
<sequence length="177" mass="19866">MNDGRIINSKNVRFLDFEKSTTISETHDELLVEDKVENMIPHPPVLEGRDSKPELKQEDEDKTSASQSNETDNFESAKESLNNDDDVEILENLVPNVPEPTGRILRERTLQVRPVKYSHFTEDPTSSRKAIVSPNSGAWIKAIEGELKNIEDHEVEISLSDNSASTGNRPQALNKSV</sequence>
<feature type="region of interest" description="Disordered" evidence="1">
    <location>
        <begin position="36"/>
        <end position="87"/>
    </location>
</feature>
<evidence type="ECO:0000313" key="2">
    <source>
        <dbReference type="EMBL" id="KNZ50696.1"/>
    </source>
</evidence>
<dbReference type="AlphaFoldDB" id="A0A0L6UQ83"/>
<dbReference type="EMBL" id="LAVV01009371">
    <property type="protein sequence ID" value="KNZ50696.1"/>
    <property type="molecule type" value="Genomic_DNA"/>
</dbReference>
<feature type="compositionally biased region" description="Basic and acidic residues" evidence="1">
    <location>
        <begin position="47"/>
        <end position="56"/>
    </location>
</feature>
<name>A0A0L6UQ83_9BASI</name>
<comment type="caution">
    <text evidence="2">The sequence shown here is derived from an EMBL/GenBank/DDBJ whole genome shotgun (WGS) entry which is preliminary data.</text>
</comment>
<dbReference type="Proteomes" id="UP000037035">
    <property type="component" value="Unassembled WGS sequence"/>
</dbReference>
<evidence type="ECO:0000313" key="3">
    <source>
        <dbReference type="Proteomes" id="UP000037035"/>
    </source>
</evidence>
<proteinExistence type="predicted"/>
<keyword evidence="3" id="KW-1185">Reference proteome</keyword>
<gene>
    <name evidence="2" type="ORF">VP01_4282g2</name>
</gene>
<organism evidence="2 3">
    <name type="scientific">Puccinia sorghi</name>
    <dbReference type="NCBI Taxonomy" id="27349"/>
    <lineage>
        <taxon>Eukaryota</taxon>
        <taxon>Fungi</taxon>
        <taxon>Dikarya</taxon>
        <taxon>Basidiomycota</taxon>
        <taxon>Pucciniomycotina</taxon>
        <taxon>Pucciniomycetes</taxon>
        <taxon>Pucciniales</taxon>
        <taxon>Pucciniaceae</taxon>
        <taxon>Puccinia</taxon>
    </lineage>
</organism>
<reference evidence="2 3" key="1">
    <citation type="submission" date="2015-08" db="EMBL/GenBank/DDBJ databases">
        <title>Next Generation Sequencing and Analysis of the Genome of Puccinia sorghi L Schw, the Causal Agent of Maize Common Rust.</title>
        <authorList>
            <person name="Rochi L."/>
            <person name="Burguener G."/>
            <person name="Darino M."/>
            <person name="Turjanski A."/>
            <person name="Kreff E."/>
            <person name="Dieguez M.J."/>
            <person name="Sacco F."/>
        </authorList>
    </citation>
    <scope>NUCLEOTIDE SEQUENCE [LARGE SCALE GENOMIC DNA]</scope>
    <source>
        <strain evidence="2 3">RO10H11247</strain>
    </source>
</reference>
<protein>
    <submittedName>
        <fullName evidence="2">Uncharacterized protein</fullName>
    </submittedName>
</protein>
<accession>A0A0L6UQ83</accession>